<dbReference type="NCBIfam" id="TIGR00099">
    <property type="entry name" value="Cof-subfamily"/>
    <property type="match status" value="1"/>
</dbReference>
<dbReference type="EMBL" id="DXDC01000355">
    <property type="protein sequence ID" value="HIY66940.1"/>
    <property type="molecule type" value="Genomic_DNA"/>
</dbReference>
<protein>
    <submittedName>
        <fullName evidence="1">HAD family hydrolase</fullName>
    </submittedName>
</protein>
<name>A0A9D1YWM2_9MICO</name>
<dbReference type="SUPFAM" id="SSF56784">
    <property type="entry name" value="HAD-like"/>
    <property type="match status" value="1"/>
</dbReference>
<dbReference type="SFLD" id="SFLDG01140">
    <property type="entry name" value="C2.B:_Phosphomannomutase_and_P"/>
    <property type="match status" value="1"/>
</dbReference>
<dbReference type="GO" id="GO:0005829">
    <property type="term" value="C:cytosol"/>
    <property type="evidence" value="ECO:0007669"/>
    <property type="project" value="TreeGrafter"/>
</dbReference>
<dbReference type="GO" id="GO:0016791">
    <property type="term" value="F:phosphatase activity"/>
    <property type="evidence" value="ECO:0007669"/>
    <property type="project" value="TreeGrafter"/>
</dbReference>
<proteinExistence type="predicted"/>
<dbReference type="InterPro" id="IPR000150">
    <property type="entry name" value="Cof"/>
</dbReference>
<evidence type="ECO:0000313" key="1">
    <source>
        <dbReference type="EMBL" id="HIY66940.1"/>
    </source>
</evidence>
<dbReference type="Gene3D" id="3.30.1240.10">
    <property type="match status" value="1"/>
</dbReference>
<reference evidence="1" key="2">
    <citation type="submission" date="2021-04" db="EMBL/GenBank/DDBJ databases">
        <authorList>
            <person name="Gilroy R."/>
        </authorList>
    </citation>
    <scope>NUCLEOTIDE SEQUENCE</scope>
    <source>
        <strain evidence="1">ChiGjej1B1-98</strain>
    </source>
</reference>
<gene>
    <name evidence="1" type="ORF">H9830_11770</name>
</gene>
<organism evidence="1 2">
    <name type="scientific">Candidatus Agrococcus pullicola</name>
    <dbReference type="NCBI Taxonomy" id="2838429"/>
    <lineage>
        <taxon>Bacteria</taxon>
        <taxon>Bacillati</taxon>
        <taxon>Actinomycetota</taxon>
        <taxon>Actinomycetes</taxon>
        <taxon>Micrococcales</taxon>
        <taxon>Microbacteriaceae</taxon>
        <taxon>Agrococcus</taxon>
    </lineage>
</organism>
<dbReference type="Proteomes" id="UP000824005">
    <property type="component" value="Unassembled WGS sequence"/>
</dbReference>
<reference evidence="1" key="1">
    <citation type="journal article" date="2021" name="PeerJ">
        <title>Extensive microbial diversity within the chicken gut microbiome revealed by metagenomics and culture.</title>
        <authorList>
            <person name="Gilroy R."/>
            <person name="Ravi A."/>
            <person name="Getino M."/>
            <person name="Pursley I."/>
            <person name="Horton D.L."/>
            <person name="Alikhan N.F."/>
            <person name="Baker D."/>
            <person name="Gharbi K."/>
            <person name="Hall N."/>
            <person name="Watson M."/>
            <person name="Adriaenssens E.M."/>
            <person name="Foster-Nyarko E."/>
            <person name="Jarju S."/>
            <person name="Secka A."/>
            <person name="Antonio M."/>
            <person name="Oren A."/>
            <person name="Chaudhuri R.R."/>
            <person name="La Ragione R."/>
            <person name="Hildebrand F."/>
            <person name="Pallen M.J."/>
        </authorList>
    </citation>
    <scope>NUCLEOTIDE SEQUENCE</scope>
    <source>
        <strain evidence="1">ChiGjej1B1-98</strain>
    </source>
</reference>
<accession>A0A9D1YWM2</accession>
<dbReference type="AlphaFoldDB" id="A0A9D1YWM2"/>
<evidence type="ECO:0000313" key="2">
    <source>
        <dbReference type="Proteomes" id="UP000824005"/>
    </source>
</evidence>
<dbReference type="PANTHER" id="PTHR10000">
    <property type="entry name" value="PHOSPHOSERINE PHOSPHATASE"/>
    <property type="match status" value="1"/>
</dbReference>
<keyword evidence="1" id="KW-0378">Hydrolase</keyword>
<comment type="caution">
    <text evidence="1">The sequence shown here is derived from an EMBL/GenBank/DDBJ whole genome shotgun (WGS) entry which is preliminary data.</text>
</comment>
<dbReference type="PANTHER" id="PTHR10000:SF25">
    <property type="entry name" value="PHOSPHATASE YKRA-RELATED"/>
    <property type="match status" value="1"/>
</dbReference>
<dbReference type="InterPro" id="IPR036412">
    <property type="entry name" value="HAD-like_sf"/>
</dbReference>
<dbReference type="GO" id="GO:0000287">
    <property type="term" value="F:magnesium ion binding"/>
    <property type="evidence" value="ECO:0007669"/>
    <property type="project" value="TreeGrafter"/>
</dbReference>
<dbReference type="Gene3D" id="3.40.50.1000">
    <property type="entry name" value="HAD superfamily/HAD-like"/>
    <property type="match status" value="1"/>
</dbReference>
<dbReference type="InterPro" id="IPR023214">
    <property type="entry name" value="HAD_sf"/>
</dbReference>
<dbReference type="SFLD" id="SFLDS00003">
    <property type="entry name" value="Haloacid_Dehalogenase"/>
    <property type="match status" value="1"/>
</dbReference>
<sequence>MTSTTRTRAVFLDVDGTIVEDGRYIPSSAIEAIQTARKHGHLVFLCTGRSAVDLDSVLLDIGFDGAITNGGGHATFGEEVVVTRLLSAEAVAHLQERFEAHGVHWFLQGHDAMYISPGVAPFWDQLRAKLAEQRGSGPREGWVELLGEGIAPLREVASADPNTISKTVILSDDPAAVERVLEELDGKFMHVTGTMPMPLGKSAEIAALGMNKGATIVELLDHLRIDAEDAIGIGDNWNDIEMFEVCGVGIAMGNAESAVQELADEVTAPLNENGIAKAFRRHGLI</sequence>
<dbReference type="Pfam" id="PF08282">
    <property type="entry name" value="Hydrolase_3"/>
    <property type="match status" value="1"/>
</dbReference>